<dbReference type="SMART" id="SM00448">
    <property type="entry name" value="REC"/>
    <property type="match status" value="1"/>
</dbReference>
<accession>A0A4S4BRA1</accession>
<comment type="caution">
    <text evidence="12">The sequence shown here is derived from an EMBL/GenBank/DDBJ whole genome shotgun (WGS) entry which is preliminary data.</text>
</comment>
<organism evidence="12 13">
    <name type="scientific">Cohnella fermenti</name>
    <dbReference type="NCBI Taxonomy" id="2565925"/>
    <lineage>
        <taxon>Bacteria</taxon>
        <taxon>Bacillati</taxon>
        <taxon>Bacillota</taxon>
        <taxon>Bacilli</taxon>
        <taxon>Bacillales</taxon>
        <taxon>Paenibacillaceae</taxon>
        <taxon>Cohnella</taxon>
    </lineage>
</organism>
<dbReference type="FunFam" id="1.10.10.10:FF:000018">
    <property type="entry name" value="DNA-binding response regulator ResD"/>
    <property type="match status" value="1"/>
</dbReference>
<proteinExistence type="predicted"/>
<evidence type="ECO:0000256" key="3">
    <source>
        <dbReference type="ARBA" id="ARBA00023012"/>
    </source>
</evidence>
<comment type="subcellular location">
    <subcellularLocation>
        <location evidence="1">Cytoplasm</location>
    </subcellularLocation>
</comment>
<dbReference type="SMART" id="SM00862">
    <property type="entry name" value="Trans_reg_C"/>
    <property type="match status" value="1"/>
</dbReference>
<dbReference type="SUPFAM" id="SSF52172">
    <property type="entry name" value="CheY-like"/>
    <property type="match status" value="1"/>
</dbReference>
<keyword evidence="13" id="KW-1185">Reference proteome</keyword>
<dbReference type="GO" id="GO:0006355">
    <property type="term" value="P:regulation of DNA-templated transcription"/>
    <property type="evidence" value="ECO:0007669"/>
    <property type="project" value="InterPro"/>
</dbReference>
<dbReference type="PROSITE" id="PS50110">
    <property type="entry name" value="RESPONSE_REGULATORY"/>
    <property type="match status" value="1"/>
</dbReference>
<reference evidence="12 13" key="1">
    <citation type="submission" date="2019-04" db="EMBL/GenBank/DDBJ databases">
        <title>Cohnella sp. nov. isolated from preserved vegetables.</title>
        <authorList>
            <person name="Lin S.-Y."/>
            <person name="Hung M.-H."/>
            <person name="Young C.-C."/>
        </authorList>
    </citation>
    <scope>NUCLEOTIDE SEQUENCE [LARGE SCALE GENOMIC DNA]</scope>
    <source>
        <strain evidence="12 13">CC-MHH1044</strain>
    </source>
</reference>
<dbReference type="RefSeq" id="WP_136370819.1">
    <property type="nucleotide sequence ID" value="NZ_SSOB01000019.1"/>
</dbReference>
<dbReference type="Gene3D" id="3.40.50.2300">
    <property type="match status" value="1"/>
</dbReference>
<dbReference type="PANTHER" id="PTHR48111:SF1">
    <property type="entry name" value="TWO-COMPONENT RESPONSE REGULATOR ORR33"/>
    <property type="match status" value="1"/>
</dbReference>
<evidence type="ECO:0000256" key="6">
    <source>
        <dbReference type="ARBA" id="ARBA00023163"/>
    </source>
</evidence>
<evidence type="ECO:0000256" key="8">
    <source>
        <dbReference type="PROSITE-ProRule" id="PRU01091"/>
    </source>
</evidence>
<keyword evidence="4" id="KW-0805">Transcription regulation</keyword>
<evidence type="ECO:0000256" key="4">
    <source>
        <dbReference type="ARBA" id="ARBA00023015"/>
    </source>
</evidence>
<protein>
    <submittedName>
        <fullName evidence="12">Response regulator transcription factor</fullName>
    </submittedName>
</protein>
<keyword evidence="2 7" id="KW-0597">Phosphoprotein</keyword>
<evidence type="ECO:0000256" key="2">
    <source>
        <dbReference type="ARBA" id="ARBA00022553"/>
    </source>
</evidence>
<dbReference type="Proteomes" id="UP000310636">
    <property type="component" value="Unassembled WGS sequence"/>
</dbReference>
<feature type="domain" description="Response regulatory" evidence="10">
    <location>
        <begin position="3"/>
        <end position="116"/>
    </location>
</feature>
<evidence type="ECO:0000259" key="10">
    <source>
        <dbReference type="PROSITE" id="PS50110"/>
    </source>
</evidence>
<feature type="compositionally biased region" description="Polar residues" evidence="9">
    <location>
        <begin position="238"/>
        <end position="248"/>
    </location>
</feature>
<dbReference type="GO" id="GO:0032993">
    <property type="term" value="C:protein-DNA complex"/>
    <property type="evidence" value="ECO:0007669"/>
    <property type="project" value="TreeGrafter"/>
</dbReference>
<dbReference type="InterPro" id="IPR001789">
    <property type="entry name" value="Sig_transdc_resp-reg_receiver"/>
</dbReference>
<dbReference type="InterPro" id="IPR039420">
    <property type="entry name" value="WalR-like"/>
</dbReference>
<dbReference type="CDD" id="cd17574">
    <property type="entry name" value="REC_OmpR"/>
    <property type="match status" value="1"/>
</dbReference>
<dbReference type="Gene3D" id="6.10.250.690">
    <property type="match status" value="1"/>
</dbReference>
<dbReference type="InterPro" id="IPR016032">
    <property type="entry name" value="Sig_transdc_resp-reg_C-effctor"/>
</dbReference>
<feature type="domain" description="OmpR/PhoB-type" evidence="11">
    <location>
        <begin position="129"/>
        <end position="228"/>
    </location>
</feature>
<dbReference type="InterPro" id="IPR036388">
    <property type="entry name" value="WH-like_DNA-bd_sf"/>
</dbReference>
<evidence type="ECO:0000256" key="1">
    <source>
        <dbReference type="ARBA" id="ARBA00004496"/>
    </source>
</evidence>
<dbReference type="PANTHER" id="PTHR48111">
    <property type="entry name" value="REGULATOR OF RPOS"/>
    <property type="match status" value="1"/>
</dbReference>
<evidence type="ECO:0000256" key="9">
    <source>
        <dbReference type="SAM" id="MobiDB-lite"/>
    </source>
</evidence>
<dbReference type="SUPFAM" id="SSF46894">
    <property type="entry name" value="C-terminal effector domain of the bipartite response regulators"/>
    <property type="match status" value="1"/>
</dbReference>
<dbReference type="GO" id="GO:0005829">
    <property type="term" value="C:cytosol"/>
    <property type="evidence" value="ECO:0007669"/>
    <property type="project" value="TreeGrafter"/>
</dbReference>
<keyword evidence="6" id="KW-0804">Transcription</keyword>
<evidence type="ECO:0000313" key="12">
    <source>
        <dbReference type="EMBL" id="THF77519.1"/>
    </source>
</evidence>
<dbReference type="EMBL" id="SSOB01000019">
    <property type="protein sequence ID" value="THF77519.1"/>
    <property type="molecule type" value="Genomic_DNA"/>
</dbReference>
<dbReference type="AlphaFoldDB" id="A0A4S4BRA1"/>
<evidence type="ECO:0000256" key="7">
    <source>
        <dbReference type="PROSITE-ProRule" id="PRU00169"/>
    </source>
</evidence>
<keyword evidence="3" id="KW-0902">Two-component regulatory system</keyword>
<dbReference type="FunFam" id="3.40.50.2300:FF:000001">
    <property type="entry name" value="DNA-binding response regulator PhoB"/>
    <property type="match status" value="1"/>
</dbReference>
<dbReference type="GO" id="GO:0000976">
    <property type="term" value="F:transcription cis-regulatory region binding"/>
    <property type="evidence" value="ECO:0007669"/>
    <property type="project" value="TreeGrafter"/>
</dbReference>
<gene>
    <name evidence="12" type="ORF">E6C55_16000</name>
</gene>
<evidence type="ECO:0000256" key="5">
    <source>
        <dbReference type="ARBA" id="ARBA00023125"/>
    </source>
</evidence>
<sequence>MTAVLLIEDDPDIRELVLIYLRREGYRVDAAADAKQGLRLFDRRAYDLVLSDIMLPGMDGLELARSIRERSDVPIIFLTSKKEPQDIVAGLRIGGDDYVTKPFEPEVLVARVQAGLRRYRSAGRAGDALGVWTDGRLAVDAKRLEVRRDGELVALPAKELQLLLLLLKHPNQVFGVTQLYERIWGIDGTSDERTVMVHIHHLRKKIERDPANPKYVETVRGFGYKFGGGERPAAADGESSTTSRIGKG</sequence>
<dbReference type="PROSITE" id="PS51755">
    <property type="entry name" value="OMPR_PHOB"/>
    <property type="match status" value="1"/>
</dbReference>
<dbReference type="CDD" id="cd00383">
    <property type="entry name" value="trans_reg_C"/>
    <property type="match status" value="1"/>
</dbReference>
<dbReference type="Pfam" id="PF00072">
    <property type="entry name" value="Response_reg"/>
    <property type="match status" value="1"/>
</dbReference>
<keyword evidence="5 8" id="KW-0238">DNA-binding</keyword>
<feature type="DNA-binding region" description="OmpR/PhoB-type" evidence="8">
    <location>
        <begin position="129"/>
        <end position="228"/>
    </location>
</feature>
<evidence type="ECO:0000313" key="13">
    <source>
        <dbReference type="Proteomes" id="UP000310636"/>
    </source>
</evidence>
<dbReference type="InterPro" id="IPR011006">
    <property type="entry name" value="CheY-like_superfamily"/>
</dbReference>
<dbReference type="Pfam" id="PF00486">
    <property type="entry name" value="Trans_reg_C"/>
    <property type="match status" value="1"/>
</dbReference>
<name>A0A4S4BRA1_9BACL</name>
<evidence type="ECO:0000259" key="11">
    <source>
        <dbReference type="PROSITE" id="PS51755"/>
    </source>
</evidence>
<feature type="modified residue" description="4-aspartylphosphate" evidence="7">
    <location>
        <position position="52"/>
    </location>
</feature>
<dbReference type="Gene3D" id="1.10.10.10">
    <property type="entry name" value="Winged helix-like DNA-binding domain superfamily/Winged helix DNA-binding domain"/>
    <property type="match status" value="1"/>
</dbReference>
<dbReference type="OrthoDB" id="9790442at2"/>
<dbReference type="GO" id="GO:0000156">
    <property type="term" value="F:phosphorelay response regulator activity"/>
    <property type="evidence" value="ECO:0007669"/>
    <property type="project" value="TreeGrafter"/>
</dbReference>
<feature type="region of interest" description="Disordered" evidence="9">
    <location>
        <begin position="229"/>
        <end position="248"/>
    </location>
</feature>
<dbReference type="InterPro" id="IPR001867">
    <property type="entry name" value="OmpR/PhoB-type_DNA-bd"/>
</dbReference>